<accession>A0ABV5TKP2</accession>
<keyword evidence="6" id="KW-1185">Reference proteome</keyword>
<sequence length="246" mass="26537">MTLRFGGVAALDGVGFTVAPGEICGLIGPNGAGKTTLFNCVTRIYRPDSGAIAFGDADLSRVRPHDVVRLGIARTFQNLALFPSLTVLENTVAGAHARERAGFAGALTGWPGTRARQRRIEGEAMDILTELDLRDVAHRPAQGLPYGTLKRVELARALAARPRLLLLDEPAGGLTHAEVRDLGELIRRLRRDHDLGALLVEHHMGLVMSISDHVVAMEFGRKIADGTPEEVRGDRRVVEAYLGKAS</sequence>
<keyword evidence="1" id="KW-0813">Transport</keyword>
<keyword evidence="3 5" id="KW-0067">ATP-binding</keyword>
<dbReference type="InterPro" id="IPR051120">
    <property type="entry name" value="ABC_AA/LPS_Transport"/>
</dbReference>
<keyword evidence="2" id="KW-0547">Nucleotide-binding</keyword>
<dbReference type="InterPro" id="IPR003593">
    <property type="entry name" value="AAA+_ATPase"/>
</dbReference>
<comment type="caution">
    <text evidence="5">The sequence shown here is derived from an EMBL/GenBank/DDBJ whole genome shotgun (WGS) entry which is preliminary data.</text>
</comment>
<gene>
    <name evidence="5" type="ORF">ACFFRH_29740</name>
</gene>
<dbReference type="CDD" id="cd03219">
    <property type="entry name" value="ABC_Mj1267_LivG_branched"/>
    <property type="match status" value="1"/>
</dbReference>
<evidence type="ECO:0000313" key="5">
    <source>
        <dbReference type="EMBL" id="MFB9679686.1"/>
    </source>
</evidence>
<reference evidence="5 6" key="1">
    <citation type="submission" date="2024-09" db="EMBL/GenBank/DDBJ databases">
        <authorList>
            <person name="Sun Q."/>
            <person name="Mori K."/>
        </authorList>
    </citation>
    <scope>NUCLEOTIDE SEQUENCE [LARGE SCALE GENOMIC DNA]</scope>
    <source>
        <strain evidence="5 6">JCM 3028</strain>
    </source>
</reference>
<dbReference type="EMBL" id="JBHMBS010000017">
    <property type="protein sequence ID" value="MFB9679686.1"/>
    <property type="molecule type" value="Genomic_DNA"/>
</dbReference>
<name>A0ABV5TKP2_9ACTN</name>
<dbReference type="InterPro" id="IPR003439">
    <property type="entry name" value="ABC_transporter-like_ATP-bd"/>
</dbReference>
<dbReference type="RefSeq" id="WP_386161035.1">
    <property type="nucleotide sequence ID" value="NZ_JBHMBS010000017.1"/>
</dbReference>
<dbReference type="SMART" id="SM00382">
    <property type="entry name" value="AAA"/>
    <property type="match status" value="1"/>
</dbReference>
<dbReference type="PROSITE" id="PS50893">
    <property type="entry name" value="ABC_TRANSPORTER_2"/>
    <property type="match status" value="1"/>
</dbReference>
<evidence type="ECO:0000256" key="2">
    <source>
        <dbReference type="ARBA" id="ARBA00022741"/>
    </source>
</evidence>
<dbReference type="GO" id="GO:0005524">
    <property type="term" value="F:ATP binding"/>
    <property type="evidence" value="ECO:0007669"/>
    <property type="project" value="UniProtKB-KW"/>
</dbReference>
<dbReference type="PANTHER" id="PTHR45772">
    <property type="entry name" value="CONSERVED COMPONENT OF ABC TRANSPORTER FOR NATURAL AMINO ACIDS-RELATED"/>
    <property type="match status" value="1"/>
</dbReference>
<feature type="domain" description="ABC transporter" evidence="4">
    <location>
        <begin position="3"/>
        <end position="244"/>
    </location>
</feature>
<dbReference type="SUPFAM" id="SSF52540">
    <property type="entry name" value="P-loop containing nucleoside triphosphate hydrolases"/>
    <property type="match status" value="1"/>
</dbReference>
<dbReference type="Pfam" id="PF12399">
    <property type="entry name" value="BCA_ABC_TP_C"/>
    <property type="match status" value="1"/>
</dbReference>
<dbReference type="PANTHER" id="PTHR45772:SF4">
    <property type="entry name" value="ABC TRANSPORTER ATP-BINDING PROTEIN"/>
    <property type="match status" value="1"/>
</dbReference>
<dbReference type="Proteomes" id="UP001589610">
    <property type="component" value="Unassembled WGS sequence"/>
</dbReference>
<evidence type="ECO:0000256" key="3">
    <source>
        <dbReference type="ARBA" id="ARBA00022840"/>
    </source>
</evidence>
<dbReference type="Gene3D" id="3.40.50.300">
    <property type="entry name" value="P-loop containing nucleotide triphosphate hydrolases"/>
    <property type="match status" value="1"/>
</dbReference>
<protein>
    <submittedName>
        <fullName evidence="5">ABC transporter ATP-binding protein</fullName>
    </submittedName>
</protein>
<dbReference type="Pfam" id="PF00005">
    <property type="entry name" value="ABC_tran"/>
    <property type="match status" value="1"/>
</dbReference>
<dbReference type="InterPro" id="IPR032823">
    <property type="entry name" value="BCA_ABC_TP_C"/>
</dbReference>
<evidence type="ECO:0000259" key="4">
    <source>
        <dbReference type="PROSITE" id="PS50893"/>
    </source>
</evidence>
<proteinExistence type="predicted"/>
<dbReference type="InterPro" id="IPR027417">
    <property type="entry name" value="P-loop_NTPase"/>
</dbReference>
<evidence type="ECO:0000256" key="1">
    <source>
        <dbReference type="ARBA" id="ARBA00022448"/>
    </source>
</evidence>
<organism evidence="5 6">
    <name type="scientific">Streptosporangium vulgare</name>
    <dbReference type="NCBI Taxonomy" id="46190"/>
    <lineage>
        <taxon>Bacteria</taxon>
        <taxon>Bacillati</taxon>
        <taxon>Actinomycetota</taxon>
        <taxon>Actinomycetes</taxon>
        <taxon>Streptosporangiales</taxon>
        <taxon>Streptosporangiaceae</taxon>
        <taxon>Streptosporangium</taxon>
    </lineage>
</organism>
<evidence type="ECO:0000313" key="6">
    <source>
        <dbReference type="Proteomes" id="UP001589610"/>
    </source>
</evidence>